<organism evidence="2 3">
    <name type="scientific">Agrobacterium pusense</name>
    <dbReference type="NCBI Taxonomy" id="648995"/>
    <lineage>
        <taxon>Bacteria</taxon>
        <taxon>Pseudomonadati</taxon>
        <taxon>Pseudomonadota</taxon>
        <taxon>Alphaproteobacteria</taxon>
        <taxon>Hyphomicrobiales</taxon>
        <taxon>Rhizobiaceae</taxon>
        <taxon>Rhizobium/Agrobacterium group</taxon>
        <taxon>Agrobacterium</taxon>
    </lineage>
</organism>
<dbReference type="SUPFAM" id="SSF47598">
    <property type="entry name" value="Ribbon-helix-helix"/>
    <property type="match status" value="1"/>
</dbReference>
<dbReference type="InterPro" id="IPR010985">
    <property type="entry name" value="Ribbon_hlx_hlx"/>
</dbReference>
<protein>
    <submittedName>
        <fullName evidence="2">Ribbon-helix-helix protein, CopG family</fullName>
    </submittedName>
</protein>
<evidence type="ECO:0000256" key="1">
    <source>
        <dbReference type="SAM" id="MobiDB-lite"/>
    </source>
</evidence>
<dbReference type="GO" id="GO:0006355">
    <property type="term" value="P:regulation of DNA-templated transcription"/>
    <property type="evidence" value="ECO:0007669"/>
    <property type="project" value="InterPro"/>
</dbReference>
<name>A0AA44EK77_9HYPH</name>
<dbReference type="Proteomes" id="UP001155820">
    <property type="component" value="Unassembled WGS sequence"/>
</dbReference>
<feature type="region of interest" description="Disordered" evidence="1">
    <location>
        <begin position="1"/>
        <end position="32"/>
    </location>
</feature>
<dbReference type="AlphaFoldDB" id="A0AA44EK77"/>
<reference evidence="2" key="1">
    <citation type="submission" date="2019-07" db="EMBL/GenBank/DDBJ databases">
        <title>FDA dAtabase for Regulatory Grade micrObial Sequences (FDA-ARGOS): Supporting development and validation of Infectious Disease Dx tests.</title>
        <authorList>
            <person name="Bachman M."/>
            <person name="Young C."/>
            <person name="Tallon L."/>
            <person name="Sadzewicz L."/>
            <person name="Vavikolanu K."/>
            <person name="Mehta A."/>
            <person name="Aluvathingal J."/>
            <person name="Nadendla S."/>
            <person name="Nandy P."/>
            <person name="Geyer C."/>
            <person name="Yan Y."/>
            <person name="Sichtig H."/>
        </authorList>
    </citation>
    <scope>NUCLEOTIDE SEQUENCE</scope>
    <source>
        <strain evidence="2">FDAARGOS_618</strain>
    </source>
</reference>
<dbReference type="Gene3D" id="1.10.1220.10">
    <property type="entry name" value="Met repressor-like"/>
    <property type="match status" value="1"/>
</dbReference>
<gene>
    <name evidence="2" type="ORF">FOB26_11585</name>
</gene>
<accession>A0AA44EK77</accession>
<dbReference type="InterPro" id="IPR013321">
    <property type="entry name" value="Arc_rbn_hlx_hlx"/>
</dbReference>
<proteinExistence type="predicted"/>
<evidence type="ECO:0000313" key="2">
    <source>
        <dbReference type="EMBL" id="NRF19700.1"/>
    </source>
</evidence>
<comment type="caution">
    <text evidence="2">The sequence shown here is derived from an EMBL/GenBank/DDBJ whole genome shotgun (WGS) entry which is preliminary data.</text>
</comment>
<evidence type="ECO:0000313" key="3">
    <source>
        <dbReference type="Proteomes" id="UP001155820"/>
    </source>
</evidence>
<dbReference type="EMBL" id="JABRWM010000006">
    <property type="protein sequence ID" value="NRF19700.1"/>
    <property type="molecule type" value="Genomic_DNA"/>
</dbReference>
<sequence>MQKSLPVSFRLPPETKSALEKAAKEDSRSTSSLMEKLVTDWLKEKGYLPK</sequence>
<keyword evidence="3" id="KW-1185">Reference proteome</keyword>
<feature type="compositionally biased region" description="Basic and acidic residues" evidence="1">
    <location>
        <begin position="17"/>
        <end position="28"/>
    </location>
</feature>